<evidence type="ECO:0000256" key="4">
    <source>
        <dbReference type="ARBA" id="ARBA00022679"/>
    </source>
</evidence>
<keyword evidence="8" id="KW-0902">Two-component regulatory system</keyword>
<keyword evidence="3" id="KW-0597">Phosphoprotein</keyword>
<evidence type="ECO:0000313" key="13">
    <source>
        <dbReference type="Proteomes" id="UP000218890"/>
    </source>
</evidence>
<dbReference type="InterPro" id="IPR004358">
    <property type="entry name" value="Sig_transdc_His_kin-like_C"/>
</dbReference>
<evidence type="ECO:0000256" key="2">
    <source>
        <dbReference type="ARBA" id="ARBA00012438"/>
    </source>
</evidence>
<dbReference type="InterPro" id="IPR003594">
    <property type="entry name" value="HATPase_dom"/>
</dbReference>
<evidence type="ECO:0000259" key="11">
    <source>
        <dbReference type="PROSITE" id="PS50109"/>
    </source>
</evidence>
<dbReference type="InterPro" id="IPR005467">
    <property type="entry name" value="His_kinase_dom"/>
</dbReference>
<name>A0A0X8X6W4_HALHR</name>
<keyword evidence="10" id="KW-1133">Transmembrane helix</keyword>
<sequence>MMTWRPRSLAIRLSATFLALTLAIAVPITLIFDHFAQHLIKDRVEQVIEQSHQTGVLDSDDLAAGFSSVRFAAVAMVSLTSLLAAFFGAWVAFRWRSSLQAIVQRGRRQANLVQPSIRPPENCSFVDHQPRQTDELAELEDQLIHTLERLSRSQWLLDSVDDIVILADISGYVRHGNAAMGTACACCPVPNCNSVHVASIIGNRLWQRIHSILSQGRSATIEDEVRIAGRDFPALISLRMQDGHAVIKITDLTEYRRLKEHMEKLQALSTLGEMSTELAHEIKNNIVPVKLLCELAPMNESDRDSVLRSLDHIHNLVHDFMDFGSGKSSNSKVLALSSALESWTEVLRTNAKRKGVRLEVDAPDTEVQLPSGLRVVYANLVRNAIQAAPADGYVKVHACLDDHGTLELSIADNGEGIPEHIRERIFEPFATTRAEGTGLGLALVERYVHEAGGYVTCESQPQQGSTFRISWPQAARADADSGAGSFSNSNHHSAGKSRG</sequence>
<dbReference type="EC" id="2.7.13.3" evidence="2"/>
<evidence type="ECO:0000313" key="12">
    <source>
        <dbReference type="EMBL" id="BAU56611.1"/>
    </source>
</evidence>
<evidence type="ECO:0000256" key="6">
    <source>
        <dbReference type="ARBA" id="ARBA00022777"/>
    </source>
</evidence>
<accession>A0A0X8X6W4</accession>
<evidence type="ECO:0000256" key="8">
    <source>
        <dbReference type="ARBA" id="ARBA00023012"/>
    </source>
</evidence>
<dbReference type="OrthoDB" id="1931120at2"/>
<dbReference type="CDD" id="cd00075">
    <property type="entry name" value="HATPase"/>
    <property type="match status" value="1"/>
</dbReference>
<dbReference type="GO" id="GO:0005524">
    <property type="term" value="F:ATP binding"/>
    <property type="evidence" value="ECO:0007669"/>
    <property type="project" value="UniProtKB-KW"/>
</dbReference>
<feature type="domain" description="Histidine kinase" evidence="11">
    <location>
        <begin position="277"/>
        <end position="475"/>
    </location>
</feature>
<dbReference type="Gene3D" id="3.30.565.10">
    <property type="entry name" value="Histidine kinase-like ATPase, C-terminal domain"/>
    <property type="match status" value="1"/>
</dbReference>
<keyword evidence="10" id="KW-0812">Transmembrane</keyword>
<keyword evidence="7" id="KW-0067">ATP-binding</keyword>
<dbReference type="SMART" id="SM00387">
    <property type="entry name" value="HATPase_c"/>
    <property type="match status" value="1"/>
</dbReference>
<evidence type="ECO:0000256" key="9">
    <source>
        <dbReference type="SAM" id="MobiDB-lite"/>
    </source>
</evidence>
<evidence type="ECO:0000256" key="10">
    <source>
        <dbReference type="SAM" id="Phobius"/>
    </source>
</evidence>
<dbReference type="GO" id="GO:0004673">
    <property type="term" value="F:protein histidine kinase activity"/>
    <property type="evidence" value="ECO:0007669"/>
    <property type="project" value="UniProtKB-EC"/>
</dbReference>
<protein>
    <recommendedName>
        <fullName evidence="2">histidine kinase</fullName>
        <ecNumber evidence="2">2.7.13.3</ecNumber>
    </recommendedName>
</protein>
<dbReference type="RefSeq" id="WP_096406696.1">
    <property type="nucleotide sequence ID" value="NZ_AP017372.2"/>
</dbReference>
<dbReference type="AlphaFoldDB" id="A0A0X8X6W4"/>
<dbReference type="KEGG" id="hhk:HH1059_25320"/>
<dbReference type="InterPro" id="IPR036890">
    <property type="entry name" value="HATPase_C_sf"/>
</dbReference>
<dbReference type="PANTHER" id="PTHR43065">
    <property type="entry name" value="SENSOR HISTIDINE KINASE"/>
    <property type="match status" value="1"/>
</dbReference>
<organism evidence="12 13">
    <name type="scientific">Halorhodospira halochloris</name>
    <name type="common">Ectothiorhodospira halochloris</name>
    <dbReference type="NCBI Taxonomy" id="1052"/>
    <lineage>
        <taxon>Bacteria</taxon>
        <taxon>Pseudomonadati</taxon>
        <taxon>Pseudomonadota</taxon>
        <taxon>Gammaproteobacteria</taxon>
        <taxon>Chromatiales</taxon>
        <taxon>Ectothiorhodospiraceae</taxon>
        <taxon>Halorhodospira</taxon>
    </lineage>
</organism>
<dbReference type="EMBL" id="AP017372">
    <property type="protein sequence ID" value="BAU56611.1"/>
    <property type="molecule type" value="Genomic_DNA"/>
</dbReference>
<keyword evidence="6 12" id="KW-0418">Kinase</keyword>
<proteinExistence type="predicted"/>
<keyword evidence="10" id="KW-0472">Membrane</keyword>
<dbReference type="PROSITE" id="PS50109">
    <property type="entry name" value="HIS_KIN"/>
    <property type="match status" value="1"/>
</dbReference>
<keyword evidence="4" id="KW-0808">Transferase</keyword>
<keyword evidence="5" id="KW-0547">Nucleotide-binding</keyword>
<dbReference type="Pfam" id="PF02518">
    <property type="entry name" value="HATPase_c"/>
    <property type="match status" value="1"/>
</dbReference>
<evidence type="ECO:0000256" key="3">
    <source>
        <dbReference type="ARBA" id="ARBA00022553"/>
    </source>
</evidence>
<evidence type="ECO:0000256" key="7">
    <source>
        <dbReference type="ARBA" id="ARBA00022840"/>
    </source>
</evidence>
<keyword evidence="13" id="KW-1185">Reference proteome</keyword>
<evidence type="ECO:0000256" key="1">
    <source>
        <dbReference type="ARBA" id="ARBA00000085"/>
    </source>
</evidence>
<comment type="catalytic activity">
    <reaction evidence="1">
        <text>ATP + protein L-histidine = ADP + protein N-phospho-L-histidine.</text>
        <dbReference type="EC" id="2.7.13.3"/>
    </reaction>
</comment>
<feature type="region of interest" description="Disordered" evidence="9">
    <location>
        <begin position="478"/>
        <end position="499"/>
    </location>
</feature>
<reference evidence="12" key="1">
    <citation type="submission" date="2016-02" db="EMBL/GenBank/DDBJ databases">
        <title>Halorhodospira halochloris DSM-1059 complete genome, version 2.</title>
        <authorList>
            <person name="Tsukatani Y."/>
        </authorList>
    </citation>
    <scope>NUCLEOTIDE SEQUENCE</scope>
    <source>
        <strain evidence="12">DSM 1059</strain>
    </source>
</reference>
<dbReference type="PANTHER" id="PTHR43065:SF10">
    <property type="entry name" value="PEROXIDE STRESS-ACTIVATED HISTIDINE KINASE MAK3"/>
    <property type="match status" value="1"/>
</dbReference>
<dbReference type="PRINTS" id="PR00344">
    <property type="entry name" value="BCTRLSENSOR"/>
</dbReference>
<feature type="transmembrane region" description="Helical" evidence="10">
    <location>
        <begin position="71"/>
        <end position="93"/>
    </location>
</feature>
<dbReference type="Proteomes" id="UP000218890">
    <property type="component" value="Chromosome"/>
</dbReference>
<dbReference type="GO" id="GO:0000160">
    <property type="term" value="P:phosphorelay signal transduction system"/>
    <property type="evidence" value="ECO:0007669"/>
    <property type="project" value="UniProtKB-KW"/>
</dbReference>
<evidence type="ECO:0000256" key="5">
    <source>
        <dbReference type="ARBA" id="ARBA00022741"/>
    </source>
</evidence>
<dbReference type="SUPFAM" id="SSF55874">
    <property type="entry name" value="ATPase domain of HSP90 chaperone/DNA topoisomerase II/histidine kinase"/>
    <property type="match status" value="1"/>
</dbReference>
<gene>
    <name evidence="12" type="ORF">HH1059_25320</name>
</gene>